<evidence type="ECO:0000313" key="21">
    <source>
        <dbReference type="EMBL" id="EGS16984.1"/>
    </source>
</evidence>
<feature type="compositionally biased region" description="Acidic residues" evidence="17">
    <location>
        <begin position="68"/>
        <end position="80"/>
    </location>
</feature>
<dbReference type="GO" id="GO:0004177">
    <property type="term" value="F:aminopeptidase activity"/>
    <property type="evidence" value="ECO:0007669"/>
    <property type="project" value="UniProtKB-KW"/>
</dbReference>
<evidence type="ECO:0000256" key="5">
    <source>
        <dbReference type="ARBA" id="ARBA00012062"/>
    </source>
</evidence>
<dbReference type="PANTHER" id="PTHR11731:SF200">
    <property type="entry name" value="DIPEPTIDYL PEPTIDASE 10, ISOFORM B"/>
    <property type="match status" value="1"/>
</dbReference>
<keyword evidence="16" id="KW-0325">Glycoprotein</keyword>
<dbReference type="Pfam" id="PF00930">
    <property type="entry name" value="DPPIV_N"/>
    <property type="match status" value="1"/>
</dbReference>
<dbReference type="InterPro" id="IPR002469">
    <property type="entry name" value="Peptidase_S9B_N"/>
</dbReference>
<sequence length="923" mass="104128">MPPYTDNPPRRPGSSRDDDKSTGSPSRRMSQSSESSVSTTSIVFDRIDERVAAEKAAAALKKDKEQPYDNDYDVNDDDLETGPFLGNGRDGQHGKPREREMDRGMRRILLIVAGLLVAAWLGGLVVYVSTKSYQHPSKVEHDPAATGAHRGSGKAITMDQVMGSFWRPESHSIRWVAGPNGEDGLLLEKGAPGKPFVVVEDIRSKTGKPTRDEVPGPRTLIESGWFDYGGKTYMADMVEPSKDLQRVLIATDVQRNWRHSYFAAYWIFDVKTQKAEPLVPGEPGARIQLAKWSPTGDAVVYTRENNMYLRHVGSIKVTQITTDGSPEVFNGVPDWVYEEEVFSGSSATWWSDDGKYIAFLRTNETGVPEYPVQYFLSRPSGEQPKPGEENYPETLWIKYPKAGAHNPIVELLFYDVSRGEVFPVDIPDRFPDDDRLITEVVWAGDKVLVKETNRVSDIMHLNLIDPVARTGKRVRVLDVKALDGGWFEITHQTKYIPSDPAKGRPHDGYIDLMVNGDADHLHYFTPLDNPEPITLTSGDWEVVDSEYAVDLERNIVYFVATKESSIERHVYQVSLTGEGLAPVTDTSKEGYYSASFSTGAGYLLLSYQGPRIPWQKVISTPSNPKKYEYIVEENKELAENAKKYELPIKIYGTIEVDGVKLNYVERRPPHFDENKKYPVLFYQYSGPGSQMVKKKWDVDWQSYVAAGLGYIVVTVDGRGTGYIGRKNRIITRGNLGHWESHDQIAAGKIWAKKKYVDETRMAIWGWSFGGFNTLKTLEQDAGQTFRYGMAVAPVTDWRFYDSIYTERYMLTPQENGHGYDVSAITNVTALAQNVRFLIMHGVADDNVHFQNSLTLLDRLDLVGVENYDVHVFPDSDHGIYFHNANRIVYDKLTNWLINAFNGEWLKVNNAKPNGKTKTKRASV</sequence>
<evidence type="ECO:0000256" key="7">
    <source>
        <dbReference type="ARBA" id="ARBA00022438"/>
    </source>
</evidence>
<evidence type="ECO:0000256" key="1">
    <source>
        <dbReference type="ARBA" id="ARBA00001257"/>
    </source>
</evidence>
<dbReference type="GO" id="GO:0008236">
    <property type="term" value="F:serine-type peptidase activity"/>
    <property type="evidence" value="ECO:0007669"/>
    <property type="project" value="UniProtKB-KW"/>
</dbReference>
<feature type="domain" description="Dipeptidylpeptidase IV N-terminal" evidence="20">
    <location>
        <begin position="241"/>
        <end position="614"/>
    </location>
</feature>
<evidence type="ECO:0000256" key="8">
    <source>
        <dbReference type="ARBA" id="ARBA00022554"/>
    </source>
</evidence>
<dbReference type="HOGENOM" id="CLU_006105_0_1_1"/>
<dbReference type="KEGG" id="cthr:CTHT_0073090"/>
<comment type="function">
    <text evidence="2">Type IV dipeptidyl-peptidase which removes N-terminal dipeptides sequentially from polypeptides having unsubstituted N-termini provided that the penultimate residue is proline.</text>
</comment>
<dbReference type="OrthoDB" id="16520at2759"/>
<evidence type="ECO:0000256" key="10">
    <source>
        <dbReference type="ARBA" id="ARBA00022692"/>
    </source>
</evidence>
<evidence type="ECO:0000256" key="2">
    <source>
        <dbReference type="ARBA" id="ARBA00002218"/>
    </source>
</evidence>
<dbReference type="Gene3D" id="2.140.10.30">
    <property type="entry name" value="Dipeptidylpeptidase IV, N-terminal domain"/>
    <property type="match status" value="1"/>
</dbReference>
<name>G0SHR4_CHATD</name>
<evidence type="ECO:0000256" key="17">
    <source>
        <dbReference type="SAM" id="MobiDB-lite"/>
    </source>
</evidence>
<keyword evidence="15 18" id="KW-0472">Membrane</keyword>
<evidence type="ECO:0000256" key="12">
    <source>
        <dbReference type="ARBA" id="ARBA00022825"/>
    </source>
</evidence>
<keyword evidence="12" id="KW-0720">Serine protease</keyword>
<dbReference type="InterPro" id="IPR001375">
    <property type="entry name" value="Peptidase_S9_cat"/>
</dbReference>
<dbReference type="InterPro" id="IPR050278">
    <property type="entry name" value="Serine_Prot_S9B/DPPIV"/>
</dbReference>
<dbReference type="FunFam" id="3.40.50.1820:FF:000003">
    <property type="entry name" value="Dipeptidyl peptidase 4"/>
    <property type="match status" value="1"/>
</dbReference>
<evidence type="ECO:0000256" key="15">
    <source>
        <dbReference type="ARBA" id="ARBA00023136"/>
    </source>
</evidence>
<dbReference type="EC" id="3.4.14.5" evidence="5"/>
<evidence type="ECO:0000256" key="11">
    <source>
        <dbReference type="ARBA" id="ARBA00022801"/>
    </source>
</evidence>
<dbReference type="EMBL" id="GL988048">
    <property type="protein sequence ID" value="EGS16984.1"/>
    <property type="molecule type" value="Genomic_DNA"/>
</dbReference>
<feature type="domain" description="Peptidase S9 prolyl oligopeptidase catalytic" evidence="19">
    <location>
        <begin position="696"/>
        <end position="902"/>
    </location>
</feature>
<evidence type="ECO:0000256" key="6">
    <source>
        <dbReference type="ARBA" id="ARBA00014118"/>
    </source>
</evidence>
<comment type="subcellular location">
    <subcellularLocation>
        <location evidence="3">Vacuole membrane</location>
        <topology evidence="3">Single-pass type II membrane protein</topology>
    </subcellularLocation>
</comment>
<evidence type="ECO:0000256" key="13">
    <source>
        <dbReference type="ARBA" id="ARBA00022968"/>
    </source>
</evidence>
<dbReference type="RefSeq" id="XP_006697566.1">
    <property type="nucleotide sequence ID" value="XM_006697503.1"/>
</dbReference>
<protein>
    <recommendedName>
        <fullName evidence="6">Probable dipeptidyl-aminopeptidase B</fullName>
        <ecNumber evidence="5">3.4.14.5</ecNumber>
    </recommendedName>
</protein>
<keyword evidence="13" id="KW-0735">Signal-anchor</keyword>
<dbReference type="OMA" id="MRTPQEN"/>
<keyword evidence="9" id="KW-0645">Protease</keyword>
<comment type="similarity">
    <text evidence="4">Belongs to the peptidase S9B family.</text>
</comment>
<keyword evidence="11" id="KW-0378">Hydrolase</keyword>
<dbReference type="GO" id="GO:0005886">
    <property type="term" value="C:plasma membrane"/>
    <property type="evidence" value="ECO:0007669"/>
    <property type="project" value="TreeGrafter"/>
</dbReference>
<evidence type="ECO:0000256" key="9">
    <source>
        <dbReference type="ARBA" id="ARBA00022670"/>
    </source>
</evidence>
<gene>
    <name evidence="21" type="ORF">CTHT_0073090</name>
</gene>
<evidence type="ECO:0000259" key="20">
    <source>
        <dbReference type="Pfam" id="PF00930"/>
    </source>
</evidence>
<comment type="catalytic activity">
    <reaction evidence="1">
        <text>Release of an N-terminal dipeptide, Xaa-Yaa-|-Zaa-, from a polypeptide, preferentially when Yaa is Pro, provided Zaa is neither Pro nor hydroxyproline.</text>
        <dbReference type="EC" id="3.4.14.5"/>
    </reaction>
</comment>
<evidence type="ECO:0000313" key="22">
    <source>
        <dbReference type="Proteomes" id="UP000008066"/>
    </source>
</evidence>
<dbReference type="GO" id="GO:0006508">
    <property type="term" value="P:proteolysis"/>
    <property type="evidence" value="ECO:0007669"/>
    <property type="project" value="UniProtKB-KW"/>
</dbReference>
<feature type="compositionally biased region" description="Basic and acidic residues" evidence="17">
    <location>
        <begin position="90"/>
        <end position="99"/>
    </location>
</feature>
<dbReference type="AlphaFoldDB" id="G0SHR4"/>
<keyword evidence="8" id="KW-0926">Vacuole</keyword>
<evidence type="ECO:0000256" key="18">
    <source>
        <dbReference type="SAM" id="Phobius"/>
    </source>
</evidence>
<evidence type="ECO:0000256" key="14">
    <source>
        <dbReference type="ARBA" id="ARBA00022989"/>
    </source>
</evidence>
<organism evidence="22">
    <name type="scientific">Chaetomium thermophilum (strain DSM 1495 / CBS 144.50 / IMI 039719)</name>
    <name type="common">Thermochaetoides thermophila</name>
    <dbReference type="NCBI Taxonomy" id="759272"/>
    <lineage>
        <taxon>Eukaryota</taxon>
        <taxon>Fungi</taxon>
        <taxon>Dikarya</taxon>
        <taxon>Ascomycota</taxon>
        <taxon>Pezizomycotina</taxon>
        <taxon>Sordariomycetes</taxon>
        <taxon>Sordariomycetidae</taxon>
        <taxon>Sordariales</taxon>
        <taxon>Chaetomiaceae</taxon>
        <taxon>Thermochaetoides</taxon>
    </lineage>
</organism>
<evidence type="ECO:0000256" key="16">
    <source>
        <dbReference type="ARBA" id="ARBA00023180"/>
    </source>
</evidence>
<proteinExistence type="inferred from homology"/>
<keyword evidence="10 18" id="KW-0812">Transmembrane</keyword>
<evidence type="ECO:0000256" key="4">
    <source>
        <dbReference type="ARBA" id="ARBA00006150"/>
    </source>
</evidence>
<dbReference type="eggNOG" id="KOG2100">
    <property type="taxonomic scope" value="Eukaryota"/>
</dbReference>
<evidence type="ECO:0000256" key="3">
    <source>
        <dbReference type="ARBA" id="ARBA00004576"/>
    </source>
</evidence>
<evidence type="ECO:0000259" key="19">
    <source>
        <dbReference type="Pfam" id="PF00326"/>
    </source>
</evidence>
<reference evidence="21 22" key="1">
    <citation type="journal article" date="2011" name="Cell">
        <title>Insight into structure and assembly of the nuclear pore complex by utilizing the genome of a eukaryotic thermophile.</title>
        <authorList>
            <person name="Amlacher S."/>
            <person name="Sarges P."/>
            <person name="Flemming D."/>
            <person name="van Noort V."/>
            <person name="Kunze R."/>
            <person name="Devos D.P."/>
            <person name="Arumugam M."/>
            <person name="Bork P."/>
            <person name="Hurt E."/>
        </authorList>
    </citation>
    <scope>NUCLEOTIDE SEQUENCE [LARGE SCALE GENOMIC DNA]</scope>
    <source>
        <strain evidence="22">DSM 1495 / CBS 144.50 / IMI 039719</strain>
    </source>
</reference>
<keyword evidence="7 21" id="KW-0031">Aminopeptidase</keyword>
<dbReference type="Proteomes" id="UP000008066">
    <property type="component" value="Unassembled WGS sequence"/>
</dbReference>
<dbReference type="STRING" id="759272.G0SHR4"/>
<dbReference type="SUPFAM" id="SSF53474">
    <property type="entry name" value="alpha/beta-Hydrolases"/>
    <property type="match status" value="1"/>
</dbReference>
<feature type="transmembrane region" description="Helical" evidence="18">
    <location>
        <begin position="108"/>
        <end position="128"/>
    </location>
</feature>
<dbReference type="InterPro" id="IPR029058">
    <property type="entry name" value="AB_hydrolase_fold"/>
</dbReference>
<dbReference type="PANTHER" id="PTHR11731">
    <property type="entry name" value="PROTEASE FAMILY S9B,C DIPEPTIDYL-PEPTIDASE IV-RELATED"/>
    <property type="match status" value="1"/>
</dbReference>
<dbReference type="GeneID" id="18261347"/>
<accession>G0SHR4</accession>
<keyword evidence="22" id="KW-1185">Reference proteome</keyword>
<dbReference type="SUPFAM" id="SSF82171">
    <property type="entry name" value="DPP6 N-terminal domain-like"/>
    <property type="match status" value="1"/>
</dbReference>
<feature type="region of interest" description="Disordered" evidence="17">
    <location>
        <begin position="1"/>
        <end position="99"/>
    </location>
</feature>
<dbReference type="GO" id="GO:0008239">
    <property type="term" value="F:dipeptidyl-peptidase activity"/>
    <property type="evidence" value="ECO:0007669"/>
    <property type="project" value="UniProtKB-EC"/>
</dbReference>
<dbReference type="Pfam" id="PF00326">
    <property type="entry name" value="Peptidase_S9"/>
    <property type="match status" value="1"/>
</dbReference>
<feature type="compositionally biased region" description="Low complexity" evidence="17">
    <location>
        <begin position="22"/>
        <end position="41"/>
    </location>
</feature>
<dbReference type="GO" id="GO:0005774">
    <property type="term" value="C:vacuolar membrane"/>
    <property type="evidence" value="ECO:0007669"/>
    <property type="project" value="UniProtKB-SubCell"/>
</dbReference>
<keyword evidence="14 18" id="KW-1133">Transmembrane helix</keyword>
<dbReference type="Gene3D" id="3.40.50.1820">
    <property type="entry name" value="alpha/beta hydrolase"/>
    <property type="match status" value="1"/>
</dbReference>